<dbReference type="GO" id="GO:0016787">
    <property type="term" value="F:hydrolase activity"/>
    <property type="evidence" value="ECO:0007669"/>
    <property type="project" value="InterPro"/>
</dbReference>
<dbReference type="Proteomes" id="UP000225379">
    <property type="component" value="Unassembled WGS sequence"/>
</dbReference>
<dbReference type="OrthoDB" id="9803459at2"/>
<protein>
    <submittedName>
        <fullName evidence="5">Type I restriction-modification system endonuclease</fullName>
    </submittedName>
</protein>
<dbReference type="InterPro" id="IPR050742">
    <property type="entry name" value="Helicase_Restrict-Modif_Enz"/>
</dbReference>
<evidence type="ECO:0000259" key="4">
    <source>
        <dbReference type="PROSITE" id="PS51194"/>
    </source>
</evidence>
<feature type="region of interest" description="Disordered" evidence="2">
    <location>
        <begin position="867"/>
        <end position="919"/>
    </location>
</feature>
<dbReference type="Gene3D" id="3.90.1570.30">
    <property type="match status" value="1"/>
</dbReference>
<dbReference type="EMBL" id="PDKW01000043">
    <property type="protein sequence ID" value="PGH55121.1"/>
    <property type="molecule type" value="Genomic_DNA"/>
</dbReference>
<keyword evidence="5" id="KW-0540">Nuclease</keyword>
<dbReference type="CDD" id="cd18799">
    <property type="entry name" value="SF2_C_EcoAI-like"/>
    <property type="match status" value="1"/>
</dbReference>
<feature type="coiled-coil region" evidence="1">
    <location>
        <begin position="145"/>
        <end position="214"/>
    </location>
</feature>
<dbReference type="AlphaFoldDB" id="A0A2B8BB21"/>
<dbReference type="InterPro" id="IPR001650">
    <property type="entry name" value="Helicase_C-like"/>
</dbReference>
<dbReference type="PANTHER" id="PTHR47396:SF1">
    <property type="entry name" value="ATP-DEPENDENT HELICASE IRC3-RELATED"/>
    <property type="match status" value="1"/>
</dbReference>
<comment type="caution">
    <text evidence="5">The sequence shown here is derived from an EMBL/GenBank/DDBJ whole genome shotgun (WGS) entry which is preliminary data.</text>
</comment>
<dbReference type="CDD" id="cd18032">
    <property type="entry name" value="DEXHc_RE_I_III_res"/>
    <property type="match status" value="1"/>
</dbReference>
<proteinExistence type="predicted"/>
<keyword evidence="6" id="KW-1185">Reference proteome</keyword>
<dbReference type="NCBIfam" id="NF008521">
    <property type="entry name" value="PRK11448.1"/>
    <property type="match status" value="1"/>
</dbReference>
<evidence type="ECO:0000256" key="2">
    <source>
        <dbReference type="SAM" id="MobiDB-lite"/>
    </source>
</evidence>
<organism evidence="5 6">
    <name type="scientific">Azospirillum palustre</name>
    <dbReference type="NCBI Taxonomy" id="2044885"/>
    <lineage>
        <taxon>Bacteria</taxon>
        <taxon>Pseudomonadati</taxon>
        <taxon>Pseudomonadota</taxon>
        <taxon>Alphaproteobacteria</taxon>
        <taxon>Rhodospirillales</taxon>
        <taxon>Azospirillaceae</taxon>
        <taxon>Azospirillum</taxon>
    </lineage>
</organism>
<dbReference type="PANTHER" id="PTHR47396">
    <property type="entry name" value="TYPE I RESTRICTION ENZYME ECOKI R PROTEIN"/>
    <property type="match status" value="1"/>
</dbReference>
<dbReference type="GO" id="GO:0004519">
    <property type="term" value="F:endonuclease activity"/>
    <property type="evidence" value="ECO:0007669"/>
    <property type="project" value="UniProtKB-KW"/>
</dbReference>
<name>A0A2B8BB21_9PROT</name>
<reference evidence="6" key="1">
    <citation type="submission" date="2017-10" db="EMBL/GenBank/DDBJ databases">
        <authorList>
            <person name="Kravchenko I.K."/>
            <person name="Grouzdev D.S."/>
        </authorList>
    </citation>
    <scope>NUCLEOTIDE SEQUENCE [LARGE SCALE GENOMIC DNA]</scope>
    <source>
        <strain evidence="6">B2</strain>
    </source>
</reference>
<dbReference type="SMART" id="SM00490">
    <property type="entry name" value="HELICc"/>
    <property type="match status" value="1"/>
</dbReference>
<dbReference type="Pfam" id="PF04851">
    <property type="entry name" value="ResIII"/>
    <property type="match status" value="1"/>
</dbReference>
<dbReference type="Pfam" id="PF00271">
    <property type="entry name" value="Helicase_C"/>
    <property type="match status" value="1"/>
</dbReference>
<accession>A0A2B8BB21</accession>
<evidence type="ECO:0000259" key="3">
    <source>
        <dbReference type="PROSITE" id="PS51192"/>
    </source>
</evidence>
<dbReference type="Pfam" id="PF08463">
    <property type="entry name" value="EcoEI_R_C"/>
    <property type="match status" value="1"/>
</dbReference>
<dbReference type="GO" id="GO:0006304">
    <property type="term" value="P:DNA modification"/>
    <property type="evidence" value="ECO:0007669"/>
    <property type="project" value="InterPro"/>
</dbReference>
<dbReference type="SMART" id="SM00487">
    <property type="entry name" value="DEXDc"/>
    <property type="match status" value="1"/>
</dbReference>
<dbReference type="GO" id="GO:0003677">
    <property type="term" value="F:DNA binding"/>
    <property type="evidence" value="ECO:0007669"/>
    <property type="project" value="InterPro"/>
</dbReference>
<keyword evidence="5" id="KW-0255">Endonuclease</keyword>
<dbReference type="InterPro" id="IPR027417">
    <property type="entry name" value="P-loop_NTPase"/>
</dbReference>
<keyword evidence="1" id="KW-0175">Coiled coil</keyword>
<dbReference type="GO" id="GO:0005524">
    <property type="term" value="F:ATP binding"/>
    <property type="evidence" value="ECO:0007669"/>
    <property type="project" value="InterPro"/>
</dbReference>
<dbReference type="InterPro" id="IPR013670">
    <property type="entry name" value="EcoEI_R_C_dom"/>
</dbReference>
<dbReference type="PROSITE" id="PS51194">
    <property type="entry name" value="HELICASE_CTER"/>
    <property type="match status" value="1"/>
</dbReference>
<dbReference type="PROSITE" id="PS51192">
    <property type="entry name" value="HELICASE_ATP_BIND_1"/>
    <property type="match status" value="1"/>
</dbReference>
<dbReference type="InterPro" id="IPR014001">
    <property type="entry name" value="Helicase_ATP-bd"/>
</dbReference>
<keyword evidence="5" id="KW-0378">Hydrolase</keyword>
<sequence>MSRSANFSFLAKHSIQLERLGALGERFFADDANTAILKMRQFAELLAQLTAAKLGMWTSPEETQDQLLRRLRDRGALPREVGDLFHYIRKTGNAANHDLAGDQAMALSCLKHGRTLGVWFHRTVTGDRAFNPGPFVPPRDPRAESAAMKAELDRLRGELQAQQSAHERMAAEAQAEAERRLTAEERAAKAEADRLEWERLAQQVEAGRARLEAELLTSVQAQAAAMPAQAIQQTVELAQEVGQGIDLDERETRRLIDAQLREAGWEADSETLSYAAGTRPQKGRNLAIAEWPTADGRADYALFVGLTIVGMVEAKRRNTNASEYIERAARYSRGYVRRADEVPPAEGPWGEGDARYPVPFLFSTNGRPFLRQFEELSGVWFRDARHPHNHAKALDGWYTPAGLLEALRNDPRAAQDRLARDPFGYNFPLRDYQERAIRAVEAAIGAGRRDILVAMATGTGKTKTCIALVYRLLKAQRFRRILFLVDRTALGEQAGNAFKETRMEQQQVFADIFQVKELGDILPDAETKLHIATVQSLVRRILDGDAPPPIDEYDCIVVDECHRGYLLDREMGDEELSFRDQGDYISKYRRVLDRFDAVRIGLTATPALHTVDIFGEPVIHYTYQEAVIDGWLVDHEPPIRAHTALSQEGIHWDAGAAVDVLDTRTGQLDLIHLPDEVRYDVQDFNRRVLTRDFNRVIAEWLAGHIDPSLPGKTLVFCATDLHAETVVGALRTAFADRYGGIDNDAVAKITGRSDDPMRQIRRFKNEELPKVAVTVDLLTTGIDVPEIVNLVFIRRVNSRILYEQMIGRGTRLCEDLFGPGRHKTAFRIFDAVGIYAAMEAMSQMKPVVTNPNITFATLMEELAEATRTPLPAQEPPPPALPLTGFAEEGQAPFLGPDDQASSGPAPAPEDPQAAERRRQQARWLVGQIVAKLHRKRRRLTEAGERRFRDLAGTDSETFVRRLRDAAPEEAARILIDHRALMELLDTRIGDDPIHVPLYDGTDEFRHEETGYGVNITRPEDYIASFRRYLAENMNRVPALNAVANAPRELTRAQLREVRLLLERDGFGEAELRAAFRDMDNADIAASVIGYIRRAALGDALVPYDERVDRAMRRVLSSRPWTKAQRDWLERIARHLKKEVVVDRDTLDQGEFRQQGGGFARLDRVFDGQLAEHLSKINEELWQDAG</sequence>
<dbReference type="Gene3D" id="3.40.50.300">
    <property type="entry name" value="P-loop containing nucleotide triphosphate hydrolases"/>
    <property type="match status" value="2"/>
</dbReference>
<feature type="domain" description="Helicase C-terminal" evidence="4">
    <location>
        <begin position="688"/>
        <end position="883"/>
    </location>
</feature>
<evidence type="ECO:0000313" key="6">
    <source>
        <dbReference type="Proteomes" id="UP000225379"/>
    </source>
</evidence>
<dbReference type="REBASE" id="268151">
    <property type="entry name" value="AspB2ORF31230P"/>
</dbReference>
<gene>
    <name evidence="5" type="ORF">CRT60_31240</name>
</gene>
<evidence type="ECO:0000313" key="5">
    <source>
        <dbReference type="EMBL" id="PGH55121.1"/>
    </source>
</evidence>
<dbReference type="GO" id="GO:0005829">
    <property type="term" value="C:cytosol"/>
    <property type="evidence" value="ECO:0007669"/>
    <property type="project" value="TreeGrafter"/>
</dbReference>
<evidence type="ECO:0000256" key="1">
    <source>
        <dbReference type="SAM" id="Coils"/>
    </source>
</evidence>
<dbReference type="InterPro" id="IPR006935">
    <property type="entry name" value="Helicase/UvrB_N"/>
</dbReference>
<dbReference type="SUPFAM" id="SSF52540">
    <property type="entry name" value="P-loop containing nucleoside triphosphate hydrolases"/>
    <property type="match status" value="1"/>
</dbReference>
<feature type="domain" description="Helicase ATP-binding" evidence="3">
    <location>
        <begin position="442"/>
        <end position="624"/>
    </location>
</feature>